<feature type="signal peptide" evidence="1">
    <location>
        <begin position="1"/>
        <end position="19"/>
    </location>
</feature>
<accession>A0A844ZSW9</accession>
<evidence type="ECO:0000256" key="1">
    <source>
        <dbReference type="SAM" id="SignalP"/>
    </source>
</evidence>
<dbReference type="Proteomes" id="UP000442714">
    <property type="component" value="Unassembled WGS sequence"/>
</dbReference>
<dbReference type="RefSeq" id="WP_160603697.1">
    <property type="nucleotide sequence ID" value="NZ_WTYX01000001.1"/>
</dbReference>
<evidence type="ECO:0000313" key="2">
    <source>
        <dbReference type="EMBL" id="MXO90220.1"/>
    </source>
</evidence>
<gene>
    <name evidence="2" type="ORF">GRI41_05265</name>
</gene>
<dbReference type="OrthoDB" id="7605328at2"/>
<proteinExistence type="predicted"/>
<keyword evidence="1" id="KW-0732">Signal</keyword>
<comment type="caution">
    <text evidence="2">The sequence shown here is derived from an EMBL/GenBank/DDBJ whole genome shotgun (WGS) entry which is preliminary data.</text>
</comment>
<feature type="chain" id="PRO_5032979254" evidence="1">
    <location>
        <begin position="20"/>
        <end position="193"/>
    </location>
</feature>
<reference evidence="2 3" key="1">
    <citation type="submission" date="2019-12" db="EMBL/GenBank/DDBJ databases">
        <title>Genomic-based taxomic classification of the family Erythrobacteraceae.</title>
        <authorList>
            <person name="Xu L."/>
        </authorList>
    </citation>
    <scope>NUCLEOTIDE SEQUENCE [LARGE SCALE GENOMIC DNA]</scope>
    <source>
        <strain evidence="2 3">KCTC 52763</strain>
    </source>
</reference>
<protein>
    <submittedName>
        <fullName evidence="2">Uncharacterized protein</fullName>
    </submittedName>
</protein>
<keyword evidence="3" id="KW-1185">Reference proteome</keyword>
<sequence length="193" mass="19771">MIRTCALAALLLVTGTALAAEIKDVELDGGVVVALSGGWNVDTKPNAAMSLPSMKDLIAGASETRIKKGGTGVLVSFMHFNSDKPTPDSTAPDAVEAQATLLRSTAGQYLRQSVEKEVSVTSLQNGPLSIAMATLTARDGQKFNVAPGYPGGCVTSATIKHGFAVHVISVASKSCDAETHGEMVAAIAAARST</sequence>
<name>A0A844ZSW9_9SPHN</name>
<evidence type="ECO:0000313" key="3">
    <source>
        <dbReference type="Proteomes" id="UP000442714"/>
    </source>
</evidence>
<dbReference type="EMBL" id="WTYX01000001">
    <property type="protein sequence ID" value="MXO90220.1"/>
    <property type="molecule type" value="Genomic_DNA"/>
</dbReference>
<dbReference type="AlphaFoldDB" id="A0A844ZSW9"/>
<organism evidence="2 3">
    <name type="scientific">Pontixanthobacter aquaemixtae</name>
    <dbReference type="NCBI Taxonomy" id="1958940"/>
    <lineage>
        <taxon>Bacteria</taxon>
        <taxon>Pseudomonadati</taxon>
        <taxon>Pseudomonadota</taxon>
        <taxon>Alphaproteobacteria</taxon>
        <taxon>Sphingomonadales</taxon>
        <taxon>Erythrobacteraceae</taxon>
        <taxon>Pontixanthobacter</taxon>
    </lineage>
</organism>